<keyword evidence="1 7" id="KW-0963">Cytoplasm</keyword>
<keyword evidence="3 7" id="KW-0228">DNA excision</keyword>
<dbReference type="CDD" id="cd10434">
    <property type="entry name" value="GIY-YIG_UvrC_Cho"/>
    <property type="match status" value="1"/>
</dbReference>
<dbReference type="InterPro" id="IPR036876">
    <property type="entry name" value="UVR_dom_sf"/>
</dbReference>
<dbReference type="SUPFAM" id="SSF82771">
    <property type="entry name" value="GIY-YIG endonuclease"/>
    <property type="match status" value="1"/>
</dbReference>
<comment type="function">
    <text evidence="7">The UvrABC repair system catalyzes the recognition and processing of DNA lesions. UvrC both incises the 5' and 3' sides of the lesion. The N-terminal half is responsible for the 3' incision and the C-terminal half is responsible for the 5' incision.</text>
</comment>
<dbReference type="PROSITE" id="PS50151">
    <property type="entry name" value="UVR"/>
    <property type="match status" value="1"/>
</dbReference>
<dbReference type="InterPro" id="IPR035901">
    <property type="entry name" value="GIY-YIG_endonuc_sf"/>
</dbReference>
<reference evidence="11 12" key="1">
    <citation type="submission" date="2018-06" db="EMBL/GenBank/DDBJ databases">
        <authorList>
            <consortium name="Pathogen Informatics"/>
            <person name="Doyle S."/>
        </authorList>
    </citation>
    <scope>NUCLEOTIDE SEQUENCE [LARGE SCALE GENOMIC DNA]</scope>
    <source>
        <strain evidence="11 12">NCTC13156</strain>
    </source>
</reference>
<name>A0A377PZ85_9HELI</name>
<dbReference type="Pfam" id="PF02151">
    <property type="entry name" value="UVR"/>
    <property type="match status" value="1"/>
</dbReference>
<evidence type="ECO:0000256" key="5">
    <source>
        <dbReference type="ARBA" id="ARBA00023204"/>
    </source>
</evidence>
<organism evidence="11 12">
    <name type="scientific">Helicobacter pullorum</name>
    <dbReference type="NCBI Taxonomy" id="35818"/>
    <lineage>
        <taxon>Bacteria</taxon>
        <taxon>Pseudomonadati</taxon>
        <taxon>Campylobacterota</taxon>
        <taxon>Epsilonproteobacteria</taxon>
        <taxon>Campylobacterales</taxon>
        <taxon>Helicobacteraceae</taxon>
        <taxon>Helicobacter</taxon>
    </lineage>
</organism>
<keyword evidence="4 7" id="KW-0267">Excision nuclease</keyword>
<dbReference type="EMBL" id="UGJF01000001">
    <property type="protein sequence ID" value="STQ87561.1"/>
    <property type="molecule type" value="Genomic_DNA"/>
</dbReference>
<dbReference type="InterPro" id="IPR000305">
    <property type="entry name" value="GIY-YIG_endonuc"/>
</dbReference>
<sequence length="614" mass="70607">MTEAKPLPLNETLAATLKKLPNKSGVYHYFDSEGRLLYIGKAKNLKNRIKSYFRFTPNLSVAPNLSARISQMVSQIASMRYIVVENENDALILENSLIKQLKPKYNILLRDDKTYPYLCVDISEDYPRILLTRKVFKSQSIHYFGPYSSGGRDLLDSLYETFPLAQKESCLKGKKACLFYQIKRCLAPCEGKISKEDYRKILEQALECIQNPKKILAILDKKMQFLSENLRFEEAMVLRDRIAKIKQISPLSGVDFARMEDLDIFALEIEGNKGVLVKFFVRGGRVVSSVSNVIKSQYELNIEEIYTQSLINYYSGEILIKPKQILIPYDLKEKKDELEQFLYQKLHKKIPIHCPKSGDKKQLCNLALKNAKESLNLNLTASEEILLDIQKLFGLQNVPYRIEIFDTSHHRGKQCVGAMVVYDERFIKESYRHYLLEGSDEYSQMKEMLQRRIEKFKEEVPPDLWVLDGGVGQINLAKDLLNSAGVNLEVVGISKEKLDSKAHRAKGAALDILRDEKGQEYRLKSSDKRLQFLQKLRDEAHRFAITFHQKQKQKTMQQSKVLEVKGVGKAIQKRLLAYFGSFEGIKKASLDELEKVLSKKLAKSVYEGLLEVKS</sequence>
<dbReference type="GO" id="GO:0009432">
    <property type="term" value="P:SOS response"/>
    <property type="evidence" value="ECO:0007669"/>
    <property type="project" value="UniProtKB-UniRule"/>
</dbReference>
<evidence type="ECO:0000259" key="8">
    <source>
        <dbReference type="PROSITE" id="PS50151"/>
    </source>
</evidence>
<dbReference type="SUPFAM" id="SSF46600">
    <property type="entry name" value="C-terminal UvrC-binding domain of UvrB"/>
    <property type="match status" value="1"/>
</dbReference>
<dbReference type="Pfam" id="PF14520">
    <property type="entry name" value="HHH_5"/>
    <property type="match status" value="1"/>
</dbReference>
<proteinExistence type="inferred from homology"/>
<evidence type="ECO:0000256" key="6">
    <source>
        <dbReference type="ARBA" id="ARBA00023236"/>
    </source>
</evidence>
<dbReference type="Gene3D" id="1.10.150.20">
    <property type="entry name" value="5' to 3' exonuclease, C-terminal subdomain"/>
    <property type="match status" value="1"/>
</dbReference>
<gene>
    <name evidence="7 11" type="primary">uvrC</name>
    <name evidence="11" type="ORF">NCTC13156_00380</name>
</gene>
<dbReference type="FunFam" id="3.40.1440.10:FF:000001">
    <property type="entry name" value="UvrABC system protein C"/>
    <property type="match status" value="1"/>
</dbReference>
<dbReference type="Gene3D" id="3.30.420.340">
    <property type="entry name" value="UvrC, RNAse H endonuclease domain"/>
    <property type="match status" value="1"/>
</dbReference>
<dbReference type="SMART" id="SM00465">
    <property type="entry name" value="GIYc"/>
    <property type="match status" value="1"/>
</dbReference>
<dbReference type="RefSeq" id="WP_115056698.1">
    <property type="nucleotide sequence ID" value="NZ_UGJF01000001.1"/>
</dbReference>
<comment type="subcellular location">
    <subcellularLocation>
        <location evidence="7">Cytoplasm</location>
    </subcellularLocation>
</comment>
<comment type="similarity">
    <text evidence="7">Belongs to the UvrC family.</text>
</comment>
<protein>
    <recommendedName>
        <fullName evidence="7">UvrABC system protein C</fullName>
        <shortName evidence="7">Protein UvrC</shortName>
    </recommendedName>
    <alternativeName>
        <fullName evidence="7">Excinuclease ABC subunit C</fullName>
    </alternativeName>
</protein>
<dbReference type="InterPro" id="IPR047296">
    <property type="entry name" value="GIY-YIG_UvrC_Cho"/>
</dbReference>
<dbReference type="HAMAP" id="MF_00203">
    <property type="entry name" value="UvrC"/>
    <property type="match status" value="1"/>
</dbReference>
<dbReference type="Gene3D" id="3.40.1440.10">
    <property type="entry name" value="GIY-YIG endonuclease"/>
    <property type="match status" value="1"/>
</dbReference>
<dbReference type="InterPro" id="IPR001943">
    <property type="entry name" value="UVR_dom"/>
</dbReference>
<feature type="domain" description="GIY-YIG" evidence="9">
    <location>
        <begin position="22"/>
        <end position="107"/>
    </location>
</feature>
<dbReference type="NCBIfam" id="TIGR00194">
    <property type="entry name" value="uvrC"/>
    <property type="match status" value="1"/>
</dbReference>
<dbReference type="InterPro" id="IPR050066">
    <property type="entry name" value="UvrABC_protein_C"/>
</dbReference>
<dbReference type="GO" id="GO:0006289">
    <property type="term" value="P:nucleotide-excision repair"/>
    <property type="evidence" value="ECO:0007669"/>
    <property type="project" value="UniProtKB-UniRule"/>
</dbReference>
<dbReference type="GO" id="GO:0009380">
    <property type="term" value="C:excinuclease repair complex"/>
    <property type="evidence" value="ECO:0007669"/>
    <property type="project" value="InterPro"/>
</dbReference>
<feature type="domain" description="UVR" evidence="8">
    <location>
        <begin position="213"/>
        <end position="248"/>
    </location>
</feature>
<evidence type="ECO:0000259" key="10">
    <source>
        <dbReference type="PROSITE" id="PS50165"/>
    </source>
</evidence>
<dbReference type="GO" id="GO:0003677">
    <property type="term" value="F:DNA binding"/>
    <property type="evidence" value="ECO:0007669"/>
    <property type="project" value="UniProtKB-UniRule"/>
</dbReference>
<comment type="subunit">
    <text evidence="7">Interacts with UvrB in an incision complex.</text>
</comment>
<evidence type="ECO:0000256" key="3">
    <source>
        <dbReference type="ARBA" id="ARBA00022769"/>
    </source>
</evidence>
<keyword evidence="5 7" id="KW-0234">DNA repair</keyword>
<dbReference type="SUPFAM" id="SSF47781">
    <property type="entry name" value="RuvA domain 2-like"/>
    <property type="match status" value="1"/>
</dbReference>
<dbReference type="GO" id="GO:0005737">
    <property type="term" value="C:cytoplasm"/>
    <property type="evidence" value="ECO:0007669"/>
    <property type="project" value="UniProtKB-SubCell"/>
</dbReference>
<dbReference type="GO" id="GO:0009381">
    <property type="term" value="F:excinuclease ABC activity"/>
    <property type="evidence" value="ECO:0007669"/>
    <property type="project" value="UniProtKB-UniRule"/>
</dbReference>
<dbReference type="InterPro" id="IPR038476">
    <property type="entry name" value="UvrC_RNase_H_dom_sf"/>
</dbReference>
<accession>A0A377PZ85</accession>
<dbReference type="InterPro" id="IPR001162">
    <property type="entry name" value="UvrC_RNase_H_dom"/>
</dbReference>
<keyword evidence="2 7" id="KW-0227">DNA damage</keyword>
<evidence type="ECO:0000256" key="4">
    <source>
        <dbReference type="ARBA" id="ARBA00022881"/>
    </source>
</evidence>
<dbReference type="PROSITE" id="PS50164">
    <property type="entry name" value="GIY_YIG"/>
    <property type="match status" value="1"/>
</dbReference>
<evidence type="ECO:0000256" key="1">
    <source>
        <dbReference type="ARBA" id="ARBA00022490"/>
    </source>
</evidence>
<keyword evidence="6 7" id="KW-0742">SOS response</keyword>
<dbReference type="Proteomes" id="UP000255269">
    <property type="component" value="Unassembled WGS sequence"/>
</dbReference>
<feature type="domain" description="UvrC family homology region profile" evidence="10">
    <location>
        <begin position="279"/>
        <end position="481"/>
    </location>
</feature>
<dbReference type="Gene3D" id="4.10.860.10">
    <property type="entry name" value="UVR domain"/>
    <property type="match status" value="1"/>
</dbReference>
<evidence type="ECO:0000256" key="2">
    <source>
        <dbReference type="ARBA" id="ARBA00022763"/>
    </source>
</evidence>
<dbReference type="PANTHER" id="PTHR30562:SF1">
    <property type="entry name" value="UVRABC SYSTEM PROTEIN C"/>
    <property type="match status" value="1"/>
</dbReference>
<dbReference type="InterPro" id="IPR004791">
    <property type="entry name" value="UvrC"/>
</dbReference>
<evidence type="ECO:0000256" key="7">
    <source>
        <dbReference type="HAMAP-Rule" id="MF_00203"/>
    </source>
</evidence>
<dbReference type="Pfam" id="PF01541">
    <property type="entry name" value="GIY-YIG"/>
    <property type="match status" value="1"/>
</dbReference>
<dbReference type="AlphaFoldDB" id="A0A377PZ85"/>
<evidence type="ECO:0000313" key="12">
    <source>
        <dbReference type="Proteomes" id="UP000255269"/>
    </source>
</evidence>
<evidence type="ECO:0000313" key="11">
    <source>
        <dbReference type="EMBL" id="STQ87561.1"/>
    </source>
</evidence>
<dbReference type="InterPro" id="IPR010994">
    <property type="entry name" value="RuvA_2-like"/>
</dbReference>
<dbReference type="PANTHER" id="PTHR30562">
    <property type="entry name" value="UVRC/OXIDOREDUCTASE"/>
    <property type="match status" value="1"/>
</dbReference>
<dbReference type="Pfam" id="PF22920">
    <property type="entry name" value="UvrC_RNaseH"/>
    <property type="match status" value="1"/>
</dbReference>
<dbReference type="PROSITE" id="PS50165">
    <property type="entry name" value="UVRC"/>
    <property type="match status" value="1"/>
</dbReference>
<evidence type="ECO:0000259" key="9">
    <source>
        <dbReference type="PROSITE" id="PS50164"/>
    </source>
</evidence>
<dbReference type="Pfam" id="PF08459">
    <property type="entry name" value="UvrC_RNaseH_dom"/>
    <property type="match status" value="1"/>
</dbReference>